<dbReference type="InterPro" id="IPR023214">
    <property type="entry name" value="HAD_sf"/>
</dbReference>
<keyword evidence="1" id="KW-0378">Hydrolase</keyword>
<dbReference type="PANTHER" id="PTHR43434:SF1">
    <property type="entry name" value="PHOSPHOGLYCOLATE PHOSPHATASE"/>
    <property type="match status" value="1"/>
</dbReference>
<dbReference type="SUPFAM" id="SSF56784">
    <property type="entry name" value="HAD-like"/>
    <property type="match status" value="1"/>
</dbReference>
<dbReference type="GO" id="GO:0006281">
    <property type="term" value="P:DNA repair"/>
    <property type="evidence" value="ECO:0007669"/>
    <property type="project" value="TreeGrafter"/>
</dbReference>
<dbReference type="KEGG" id="lpil:LIP_1881"/>
<dbReference type="Proteomes" id="UP000065807">
    <property type="component" value="Chromosome"/>
</dbReference>
<dbReference type="GO" id="GO:0005829">
    <property type="term" value="C:cytosol"/>
    <property type="evidence" value="ECO:0007669"/>
    <property type="project" value="TreeGrafter"/>
</dbReference>
<dbReference type="STRING" id="1555112.LIP_1881"/>
<dbReference type="GO" id="GO:0008967">
    <property type="term" value="F:phosphoglycolate phosphatase activity"/>
    <property type="evidence" value="ECO:0007669"/>
    <property type="project" value="TreeGrafter"/>
</dbReference>
<dbReference type="Gene3D" id="3.40.50.1000">
    <property type="entry name" value="HAD superfamily/HAD-like"/>
    <property type="match status" value="1"/>
</dbReference>
<dbReference type="SFLD" id="SFLDS00003">
    <property type="entry name" value="Haloacid_Dehalogenase"/>
    <property type="match status" value="1"/>
</dbReference>
<reference evidence="2" key="2">
    <citation type="journal article" date="2016" name="Int. J. Syst. Evol. Microbiol.">
        <title>Complete genome sequence and cell structure of Limnochorda pilosa, a Gram-negative spore-former within the phylum Firmicutes.</title>
        <authorList>
            <person name="Watanabe M."/>
            <person name="Kojima H."/>
            <person name="Fukui M."/>
        </authorList>
    </citation>
    <scope>NUCLEOTIDE SEQUENCE [LARGE SCALE GENOMIC DNA]</scope>
    <source>
        <strain evidence="2">HC45</strain>
    </source>
</reference>
<dbReference type="InterPro" id="IPR050155">
    <property type="entry name" value="HAD-like_hydrolase_sf"/>
</dbReference>
<keyword evidence="2" id="KW-1185">Reference proteome</keyword>
<dbReference type="EMBL" id="AP014924">
    <property type="protein sequence ID" value="BAS27723.1"/>
    <property type="molecule type" value="Genomic_DNA"/>
</dbReference>
<dbReference type="PANTHER" id="PTHR43434">
    <property type="entry name" value="PHOSPHOGLYCOLATE PHOSPHATASE"/>
    <property type="match status" value="1"/>
</dbReference>
<dbReference type="OrthoDB" id="9809962at2"/>
<name>A0A0K2SKU0_LIMPI</name>
<protein>
    <submittedName>
        <fullName evidence="1">Hydrolase</fullName>
    </submittedName>
</protein>
<evidence type="ECO:0000313" key="2">
    <source>
        <dbReference type="Proteomes" id="UP000065807"/>
    </source>
</evidence>
<organism evidence="1 2">
    <name type="scientific">Limnochorda pilosa</name>
    <dbReference type="NCBI Taxonomy" id="1555112"/>
    <lineage>
        <taxon>Bacteria</taxon>
        <taxon>Bacillati</taxon>
        <taxon>Bacillota</taxon>
        <taxon>Limnochordia</taxon>
        <taxon>Limnochordales</taxon>
        <taxon>Limnochordaceae</taxon>
        <taxon>Limnochorda</taxon>
    </lineage>
</organism>
<dbReference type="CDD" id="cd01427">
    <property type="entry name" value="HAD_like"/>
    <property type="match status" value="1"/>
</dbReference>
<evidence type="ECO:0000313" key="1">
    <source>
        <dbReference type="EMBL" id="BAS27723.1"/>
    </source>
</evidence>
<dbReference type="Pfam" id="PF00702">
    <property type="entry name" value="Hydrolase"/>
    <property type="match status" value="1"/>
</dbReference>
<reference evidence="2" key="1">
    <citation type="submission" date="2015-07" db="EMBL/GenBank/DDBJ databases">
        <title>Complete genome sequence and phylogenetic analysis of Limnochorda pilosa.</title>
        <authorList>
            <person name="Watanabe M."/>
            <person name="Kojima H."/>
            <person name="Fukui M."/>
        </authorList>
    </citation>
    <scope>NUCLEOTIDE SEQUENCE [LARGE SCALE GENOMIC DNA]</scope>
    <source>
        <strain evidence="2">HC45</strain>
    </source>
</reference>
<gene>
    <name evidence="1" type="ORF">LIP_1881</name>
</gene>
<proteinExistence type="predicted"/>
<sequence length="261" mass="29266">MDRAATPGRPAEKSRALLLDLDGTLIDLDLDRFLEQYARLLAGYFVPEVPPERFGPAFMEAAMFMLSEGHSDRSNGERFYDRFCAAAGVDPAWAHERAERFYDEAYPSLRSMVQPLEVAPEVVARARERGWVVVLATQPLFPRRAIVERMRWGGLDPGGFDFIAHMDAFHACKPHALFFEELCREIRVAPERCVMVGNDVHDDLPAAHLGMPTFLARDFVLRADHPAPPPRAEGSLRDLLRLIESGELEQWVGDGAGPIQA</sequence>
<dbReference type="RefSeq" id="WP_068136971.1">
    <property type="nucleotide sequence ID" value="NZ_AP014924.1"/>
</dbReference>
<dbReference type="AlphaFoldDB" id="A0A0K2SKU0"/>
<dbReference type="InterPro" id="IPR036412">
    <property type="entry name" value="HAD-like_sf"/>
</dbReference>
<accession>A0A0K2SKU0</accession>
<dbReference type="SFLD" id="SFLDG01129">
    <property type="entry name" value="C1.5:_HAD__Beta-PGM__Phosphata"/>
    <property type="match status" value="1"/>
</dbReference>